<dbReference type="InterPro" id="IPR050090">
    <property type="entry name" value="Tyrosine_recombinase_XerCD"/>
</dbReference>
<gene>
    <name evidence="5" type="ORF">H9789_04785</name>
</gene>
<dbReference type="CDD" id="cd01185">
    <property type="entry name" value="INTN1_C_like"/>
    <property type="match status" value="1"/>
</dbReference>
<evidence type="ECO:0000256" key="1">
    <source>
        <dbReference type="ARBA" id="ARBA00008857"/>
    </source>
</evidence>
<dbReference type="PANTHER" id="PTHR30349">
    <property type="entry name" value="PHAGE INTEGRASE-RELATED"/>
    <property type="match status" value="1"/>
</dbReference>
<accession>A0A9E2L568</accession>
<dbReference type="GO" id="GO:0003677">
    <property type="term" value="F:DNA binding"/>
    <property type="evidence" value="ECO:0007669"/>
    <property type="project" value="UniProtKB-KW"/>
</dbReference>
<evidence type="ECO:0000313" key="6">
    <source>
        <dbReference type="Proteomes" id="UP000823865"/>
    </source>
</evidence>
<keyword evidence="3" id="KW-0233">DNA recombination</keyword>
<dbReference type="GO" id="GO:0006310">
    <property type="term" value="P:DNA recombination"/>
    <property type="evidence" value="ECO:0007669"/>
    <property type="project" value="UniProtKB-KW"/>
</dbReference>
<comment type="similarity">
    <text evidence="1">Belongs to the 'phage' integrase family.</text>
</comment>
<protein>
    <submittedName>
        <fullName evidence="5">Site-specific integrase</fullName>
    </submittedName>
</protein>
<dbReference type="InterPro" id="IPR011010">
    <property type="entry name" value="DNA_brk_join_enz"/>
</dbReference>
<dbReference type="InterPro" id="IPR013762">
    <property type="entry name" value="Integrase-like_cat_sf"/>
</dbReference>
<keyword evidence="2" id="KW-0238">DNA-binding</keyword>
<dbReference type="GO" id="GO:0015074">
    <property type="term" value="P:DNA integration"/>
    <property type="evidence" value="ECO:0007669"/>
    <property type="project" value="InterPro"/>
</dbReference>
<evidence type="ECO:0000256" key="3">
    <source>
        <dbReference type="ARBA" id="ARBA00023172"/>
    </source>
</evidence>
<dbReference type="InterPro" id="IPR002104">
    <property type="entry name" value="Integrase_catalytic"/>
</dbReference>
<comment type="caution">
    <text evidence="5">The sequence shown here is derived from an EMBL/GenBank/DDBJ whole genome shotgun (WGS) entry which is preliminary data.</text>
</comment>
<evidence type="ECO:0000313" key="5">
    <source>
        <dbReference type="EMBL" id="MBU3853122.1"/>
    </source>
</evidence>
<dbReference type="Pfam" id="PF13102">
    <property type="entry name" value="Phage_int_SAM_5"/>
    <property type="match status" value="1"/>
</dbReference>
<dbReference type="SUPFAM" id="SSF56349">
    <property type="entry name" value="DNA breaking-rejoining enzymes"/>
    <property type="match status" value="1"/>
</dbReference>
<dbReference type="InterPro" id="IPR010998">
    <property type="entry name" value="Integrase_recombinase_N"/>
</dbReference>
<dbReference type="PANTHER" id="PTHR30349:SF64">
    <property type="entry name" value="PROPHAGE INTEGRASE INTD-RELATED"/>
    <property type="match status" value="1"/>
</dbReference>
<organism evidence="5 6">
    <name type="scientific">Candidatus Paraprevotella stercoravium</name>
    <dbReference type="NCBI Taxonomy" id="2838725"/>
    <lineage>
        <taxon>Bacteria</taxon>
        <taxon>Pseudomonadati</taxon>
        <taxon>Bacteroidota</taxon>
        <taxon>Bacteroidia</taxon>
        <taxon>Bacteroidales</taxon>
        <taxon>Prevotellaceae</taxon>
        <taxon>Paraprevotella</taxon>
    </lineage>
</organism>
<dbReference type="Gene3D" id="1.10.443.10">
    <property type="entry name" value="Intergrase catalytic core"/>
    <property type="match status" value="1"/>
</dbReference>
<dbReference type="Proteomes" id="UP000823865">
    <property type="component" value="Unassembled WGS sequence"/>
</dbReference>
<dbReference type="Pfam" id="PF17293">
    <property type="entry name" value="Arm-DNA-bind_5"/>
    <property type="match status" value="1"/>
</dbReference>
<dbReference type="EMBL" id="JAHLFU010000089">
    <property type="protein sequence ID" value="MBU3853122.1"/>
    <property type="molecule type" value="Genomic_DNA"/>
</dbReference>
<dbReference type="Pfam" id="PF00589">
    <property type="entry name" value="Phage_integrase"/>
    <property type="match status" value="1"/>
</dbReference>
<proteinExistence type="inferred from homology"/>
<evidence type="ECO:0000256" key="2">
    <source>
        <dbReference type="ARBA" id="ARBA00023125"/>
    </source>
</evidence>
<feature type="domain" description="Tyr recombinase" evidence="4">
    <location>
        <begin position="205"/>
        <end position="381"/>
    </location>
</feature>
<dbReference type="AlphaFoldDB" id="A0A9E2L568"/>
<name>A0A9E2L568_9BACT</name>
<dbReference type="InterPro" id="IPR025269">
    <property type="entry name" value="SAM-like_dom"/>
</dbReference>
<evidence type="ECO:0000259" key="4">
    <source>
        <dbReference type="PROSITE" id="PS51898"/>
    </source>
</evidence>
<dbReference type="Gene3D" id="1.10.150.130">
    <property type="match status" value="1"/>
</dbReference>
<dbReference type="PROSITE" id="PS51898">
    <property type="entry name" value="TYR_RECOMBINASE"/>
    <property type="match status" value="1"/>
</dbReference>
<dbReference type="InterPro" id="IPR035386">
    <property type="entry name" value="Arm-DNA-bind_5"/>
</dbReference>
<reference evidence="5" key="2">
    <citation type="submission" date="2021-04" db="EMBL/GenBank/DDBJ databases">
        <authorList>
            <person name="Gilroy R."/>
        </authorList>
    </citation>
    <scope>NUCLEOTIDE SEQUENCE</scope>
    <source>
        <strain evidence="5">G3-2149</strain>
    </source>
</reference>
<sequence length="385" mass="45131">MKKISYRLVYNRKKRLNASGKALIQVEAYLTKQKAYFSTHIYVRPEEWDAKKARIVLHPQEEALNRMLDEFLLKLQYAELEGWKRGKEISLSMLKTDNEAEERTDVFAFGRKWVEHSKSKESTKNNLSTTFALLHEFRPALCFAEMDYSLLLQFEHFLEKKKLKINTIAKHMRHLRTLCNEAIRQGVMLSSASPFIKYRIKTTESKHVFLLPEELRKLEELPLGQTGKALRHTLDAFLFCCYTGIRYSDFIELREENIVYPDKQHAWLTFKSQKTGTETQVPLYLLFQGKALKILKRYPDKECFFRLRPNPDINKELVRLGKLAGIDKHFSFHSARHTNATLLIYNGAKLTTVQKLLGHRSIKTTQIYGEVFSQTLVNDLKKCKF</sequence>
<reference evidence="5" key="1">
    <citation type="journal article" date="2021" name="PeerJ">
        <title>Extensive microbial diversity within the chicken gut microbiome revealed by metagenomics and culture.</title>
        <authorList>
            <person name="Gilroy R."/>
            <person name="Ravi A."/>
            <person name="Getino M."/>
            <person name="Pursley I."/>
            <person name="Horton D.L."/>
            <person name="Alikhan N.F."/>
            <person name="Baker D."/>
            <person name="Gharbi K."/>
            <person name="Hall N."/>
            <person name="Watson M."/>
            <person name="Adriaenssens E.M."/>
            <person name="Foster-Nyarko E."/>
            <person name="Jarju S."/>
            <person name="Secka A."/>
            <person name="Antonio M."/>
            <person name="Oren A."/>
            <person name="Chaudhuri R.R."/>
            <person name="La Ragione R."/>
            <person name="Hildebrand F."/>
            <person name="Pallen M.J."/>
        </authorList>
    </citation>
    <scope>NUCLEOTIDE SEQUENCE</scope>
    <source>
        <strain evidence="5">G3-2149</strain>
    </source>
</reference>